<dbReference type="EMBL" id="BAAAHK010000021">
    <property type="protein sequence ID" value="GAA0959871.1"/>
    <property type="molecule type" value="Genomic_DNA"/>
</dbReference>
<keyword evidence="4" id="KW-1185">Reference proteome</keyword>
<dbReference type="Proteomes" id="UP001500542">
    <property type="component" value="Unassembled WGS sequence"/>
</dbReference>
<gene>
    <name evidence="3" type="ORF">GCM10009554_74150</name>
</gene>
<organism evidence="3 4">
    <name type="scientific">Kribbella koreensis</name>
    <dbReference type="NCBI Taxonomy" id="57909"/>
    <lineage>
        <taxon>Bacteria</taxon>
        <taxon>Bacillati</taxon>
        <taxon>Actinomycetota</taxon>
        <taxon>Actinomycetes</taxon>
        <taxon>Propionibacteriales</taxon>
        <taxon>Kribbellaceae</taxon>
        <taxon>Kribbella</taxon>
    </lineage>
</organism>
<evidence type="ECO:0000313" key="4">
    <source>
        <dbReference type="Proteomes" id="UP001500542"/>
    </source>
</evidence>
<proteinExistence type="predicted"/>
<keyword evidence="1" id="KW-0812">Transmembrane</keyword>
<evidence type="ECO:0000313" key="3">
    <source>
        <dbReference type="EMBL" id="GAA0959871.1"/>
    </source>
</evidence>
<protein>
    <recommendedName>
        <fullName evidence="2">DUF8094 domain-containing protein</fullName>
    </recommendedName>
</protein>
<evidence type="ECO:0000259" key="2">
    <source>
        <dbReference type="Pfam" id="PF26366"/>
    </source>
</evidence>
<feature type="domain" description="DUF8094" evidence="2">
    <location>
        <begin position="266"/>
        <end position="552"/>
    </location>
</feature>
<dbReference type="Pfam" id="PF26366">
    <property type="entry name" value="DUF8094"/>
    <property type="match status" value="1"/>
</dbReference>
<sequence>MRFARIASGLVLAVVGLVVTAVGGAAAFWLVGPDNTVDTGEQSLVSKGLAVMTAPDLIDRHGPTLHLTAAAAEPVFVGIGQDIDVASYLGRSQYTRLIRFELPSSFDSQEMTGKVAPLAAPAGLDWWTVKASGEGKQSLAWPIVDGRYDVVVMNADGSPDVDARVTFGVEIDGLFGSCLMVFGGGLLLTFIGLLLMFVRRRRQPLPPVPVVKPLNLQPVMPYTPPKASSQPSSVRRAVGVASVVLLTATGCTAIPPKNVSQEVTTKPAVTLADGQAVLDRYAEVRARVNQTYDAKLDETIEAGARLRQSRAAAFIGRKLDPAGKDPATSDSFEDIEIGAPEFAAYPMRFVSTAKLSTDPTRGQLGVWERGNAGAPWLLTHAVFPLTAEDVPPMDGLRMPDKADMAKLPLLPQAAGANLAQYLSEGPTSKQATRFATSTDLTQVLANRAKDKRSQIAKDYISTVTDTFRPDGQPTVFIASNGEALVFLNLTEQFLQQVEPGNYANWTSGAVSAYSKNVKYYQTLRQDYLHEVALVIPPAGKTRVLAIRTQVVGGGGS</sequence>
<keyword evidence="1" id="KW-1133">Transmembrane helix</keyword>
<keyword evidence="1" id="KW-0472">Membrane</keyword>
<comment type="caution">
    <text evidence="3">The sequence shown here is derived from an EMBL/GenBank/DDBJ whole genome shotgun (WGS) entry which is preliminary data.</text>
</comment>
<accession>A0ABP4C2R6</accession>
<feature type="transmembrane region" description="Helical" evidence="1">
    <location>
        <begin position="174"/>
        <end position="198"/>
    </location>
</feature>
<dbReference type="RefSeq" id="WP_343981696.1">
    <property type="nucleotide sequence ID" value="NZ_BAAAHK010000021.1"/>
</dbReference>
<dbReference type="InterPro" id="IPR058407">
    <property type="entry name" value="DUF8094"/>
</dbReference>
<name>A0ABP4C2R6_9ACTN</name>
<reference evidence="4" key="1">
    <citation type="journal article" date="2019" name="Int. J. Syst. Evol. Microbiol.">
        <title>The Global Catalogue of Microorganisms (GCM) 10K type strain sequencing project: providing services to taxonomists for standard genome sequencing and annotation.</title>
        <authorList>
            <consortium name="The Broad Institute Genomics Platform"/>
            <consortium name="The Broad Institute Genome Sequencing Center for Infectious Disease"/>
            <person name="Wu L."/>
            <person name="Ma J."/>
        </authorList>
    </citation>
    <scope>NUCLEOTIDE SEQUENCE [LARGE SCALE GENOMIC DNA]</scope>
    <source>
        <strain evidence="4">JCM 10977</strain>
    </source>
</reference>
<evidence type="ECO:0000256" key="1">
    <source>
        <dbReference type="SAM" id="Phobius"/>
    </source>
</evidence>